<evidence type="ECO:0000313" key="2">
    <source>
        <dbReference type="Proteomes" id="UP001214301"/>
    </source>
</evidence>
<dbReference type="GeneID" id="301039234"/>
<protein>
    <submittedName>
        <fullName evidence="1">Uncharacterized protein</fullName>
    </submittedName>
</protein>
<accession>A0ABY7RAL5</accession>
<gene>
    <name evidence="1" type="ORF">PMC74_02730</name>
</gene>
<dbReference type="RefSeq" id="WP_033703455.1">
    <property type="nucleotide sequence ID" value="NZ_CP116669.1"/>
</dbReference>
<evidence type="ECO:0000313" key="1">
    <source>
        <dbReference type="EMBL" id="WCI00833.1"/>
    </source>
</evidence>
<proteinExistence type="predicted"/>
<sequence length="114" mass="12395">MRIRGKIGDWPVDLSIELEPAEWAQLGGQLAVPAVPRETPDEVTGAPRQDDRIWAAAQALLRQAGQLNGPQLLDRLEALGESPAQAKRLLVRLRHCAQVKVTSGADAPVFTWLG</sequence>
<keyword evidence="2" id="KW-1185">Reference proteome</keyword>
<dbReference type="EMBL" id="CP116669">
    <property type="protein sequence ID" value="WCI00833.1"/>
    <property type="molecule type" value="Genomic_DNA"/>
</dbReference>
<dbReference type="Proteomes" id="UP001214301">
    <property type="component" value="Chromosome"/>
</dbReference>
<organism evidence="1 2">
    <name type="scientific">Pseudomonas capeferrum</name>
    <dbReference type="NCBI Taxonomy" id="1495066"/>
    <lineage>
        <taxon>Bacteria</taxon>
        <taxon>Pseudomonadati</taxon>
        <taxon>Pseudomonadota</taxon>
        <taxon>Gammaproteobacteria</taxon>
        <taxon>Pseudomonadales</taxon>
        <taxon>Pseudomonadaceae</taxon>
        <taxon>Pseudomonas</taxon>
    </lineage>
</organism>
<name>A0ABY7RAL5_9PSED</name>
<reference evidence="1 2" key="1">
    <citation type="journal article" date="2020" name="Front. Microbiol.">
        <title>Toward Biorecycling: Isolation of a Soil Bacterium That Grows on a Polyurethane Oligomer and Monomer.</title>
        <authorList>
            <person name="Espinosa M.J.C."/>
            <person name="Blanco A.C."/>
            <person name="Schmidgall T."/>
            <person name="Atanasoff-Kardjalieff A.K."/>
            <person name="Kappelmeyer U."/>
            <person name="Tischler D."/>
            <person name="Pieper D.H."/>
            <person name="Heipieper H.J."/>
            <person name="Eberlein C."/>
        </authorList>
    </citation>
    <scope>NUCLEOTIDE SEQUENCE [LARGE SCALE GENOMIC DNA]</scope>
    <source>
        <strain evidence="1 2">TDA1</strain>
    </source>
</reference>